<dbReference type="Pfam" id="PF05100">
    <property type="entry name" value="Phage_tail_L"/>
    <property type="match status" value="1"/>
</dbReference>
<dbReference type="GO" id="GO:0051536">
    <property type="term" value="F:iron-sulfur cluster binding"/>
    <property type="evidence" value="ECO:0007669"/>
    <property type="project" value="InterPro"/>
</dbReference>
<gene>
    <name evidence="1" type="ORF">EMLFYP7_00960</name>
</gene>
<accession>A0A6N3AJA4</accession>
<dbReference type="AlphaFoldDB" id="A0A6N3AJA4"/>
<evidence type="ECO:0000313" key="1">
    <source>
        <dbReference type="EMBL" id="VYT92635.1"/>
    </source>
</evidence>
<dbReference type="RefSeq" id="WP_156565075.1">
    <property type="nucleotide sequence ID" value="NZ_CACRTZ010000005.1"/>
</dbReference>
<name>A0A6N3AJA4_9ENTR</name>
<dbReference type="EMBL" id="CACRTZ010000005">
    <property type="protein sequence ID" value="VYT92635.1"/>
    <property type="molecule type" value="Genomic_DNA"/>
</dbReference>
<sequence length="252" mass="27534">MSLNSDYQKLEPGNEIRLYEVDGTAFGVGEVLRFHSYNIPHTEAEIAAAGGNESRLPAKSIWWQGREYSAWPCNITGLEKSTSGSSATPKLAVADLNGSITALCLAYDDMLKAVVTIHDTLGQYLDARNFPGGNPTADATQEKLQVWYIDGKESEMPGASIEFRLSSPLDLQGVMIPTRQLHSLCTWCIRGKYRSGDGCDYAGTRYFDKNNNPVSDPSLDQCNGTLTACKLRFGENNELSFGGFPGTSLIRS</sequence>
<dbReference type="GO" id="GO:0046718">
    <property type="term" value="P:symbiont entry into host cell"/>
    <property type="evidence" value="ECO:0007669"/>
    <property type="project" value="InterPro"/>
</dbReference>
<reference evidence="1" key="1">
    <citation type="submission" date="2019-11" db="EMBL/GenBank/DDBJ databases">
        <authorList>
            <person name="Feng L."/>
        </authorList>
    </citation>
    <scope>NUCLEOTIDE SEQUENCE</scope>
    <source>
        <strain evidence="1">EMassiliensisLFYP7</strain>
    </source>
</reference>
<protein>
    <submittedName>
        <fullName evidence="1">Phage minor tail protein L</fullName>
    </submittedName>
</protein>
<dbReference type="GO" id="GO:0030430">
    <property type="term" value="C:host cell cytoplasm"/>
    <property type="evidence" value="ECO:0007669"/>
    <property type="project" value="InterPro"/>
</dbReference>
<dbReference type="InterPro" id="IPR006487">
    <property type="entry name" value="Phage_lambda_L"/>
</dbReference>
<organism evidence="1">
    <name type="scientific">Phytobacter massiliensis</name>
    <dbReference type="NCBI Taxonomy" id="1485952"/>
    <lineage>
        <taxon>Bacteria</taxon>
        <taxon>Pseudomonadati</taxon>
        <taxon>Pseudomonadota</taxon>
        <taxon>Gammaproteobacteria</taxon>
        <taxon>Enterobacterales</taxon>
        <taxon>Enterobacteriaceae</taxon>
        <taxon>Phytobacter</taxon>
    </lineage>
</organism>
<proteinExistence type="predicted"/>
<dbReference type="NCBIfam" id="TIGR01600">
    <property type="entry name" value="phage_tail_L"/>
    <property type="match status" value="1"/>
</dbReference>